<proteinExistence type="predicted"/>
<dbReference type="Proteomes" id="UP001165121">
    <property type="component" value="Unassembled WGS sequence"/>
</dbReference>
<protein>
    <submittedName>
        <fullName evidence="2">Unnamed protein product</fullName>
    </submittedName>
</protein>
<evidence type="ECO:0000313" key="3">
    <source>
        <dbReference type="Proteomes" id="UP001165121"/>
    </source>
</evidence>
<organism evidence="2 3">
    <name type="scientific">Phytophthora fragariaefolia</name>
    <dbReference type="NCBI Taxonomy" id="1490495"/>
    <lineage>
        <taxon>Eukaryota</taxon>
        <taxon>Sar</taxon>
        <taxon>Stramenopiles</taxon>
        <taxon>Oomycota</taxon>
        <taxon>Peronosporomycetes</taxon>
        <taxon>Peronosporales</taxon>
        <taxon>Peronosporaceae</taxon>
        <taxon>Phytophthora</taxon>
    </lineage>
</organism>
<evidence type="ECO:0000256" key="1">
    <source>
        <dbReference type="SAM" id="MobiDB-lite"/>
    </source>
</evidence>
<comment type="caution">
    <text evidence="2">The sequence shown here is derived from an EMBL/GenBank/DDBJ whole genome shotgun (WGS) entry which is preliminary data.</text>
</comment>
<name>A0A9W6X3V6_9STRA</name>
<keyword evidence="3" id="KW-1185">Reference proteome</keyword>
<dbReference type="AlphaFoldDB" id="A0A9W6X3V6"/>
<evidence type="ECO:0000313" key="2">
    <source>
        <dbReference type="EMBL" id="GMF29119.1"/>
    </source>
</evidence>
<gene>
    <name evidence="2" type="ORF">Pfra01_000616900</name>
</gene>
<feature type="region of interest" description="Disordered" evidence="1">
    <location>
        <begin position="206"/>
        <end position="237"/>
    </location>
</feature>
<dbReference type="EMBL" id="BSXT01000516">
    <property type="protein sequence ID" value="GMF29119.1"/>
    <property type="molecule type" value="Genomic_DNA"/>
</dbReference>
<accession>A0A9W6X3V6</accession>
<sequence>MIVCADDADFVCRTVEATAFIQDQAPAILASWSLAMNSSKTELTTVARASTSTPTRHVRAQEEAWHNTKKLGSLLGDAEDVSRQFACTTATFFRFCYTTAVSERLRRGTCSALRAFIADNFAKYLASATLGGSPTQRSTSAVTLDLCATASPRHDGYSLDRFFAARNATQGSCKWIATSTALLKVAGEDALAPRYQRSWIKTFATPSEDAGSAPNPTFSRFVPKHKTQLRGRNSWGK</sequence>
<reference evidence="2" key="1">
    <citation type="submission" date="2023-04" db="EMBL/GenBank/DDBJ databases">
        <title>Phytophthora fragariaefolia NBRC 109709.</title>
        <authorList>
            <person name="Ichikawa N."/>
            <person name="Sato H."/>
            <person name="Tonouchi N."/>
        </authorList>
    </citation>
    <scope>NUCLEOTIDE SEQUENCE</scope>
    <source>
        <strain evidence="2">NBRC 109709</strain>
    </source>
</reference>